<feature type="domain" description="Protein kinase" evidence="18">
    <location>
        <begin position="419"/>
        <end position="701"/>
    </location>
</feature>
<dbReference type="CDD" id="cd14066">
    <property type="entry name" value="STKc_IRAK"/>
    <property type="match status" value="1"/>
</dbReference>
<feature type="signal peptide" evidence="17">
    <location>
        <begin position="1"/>
        <end position="29"/>
    </location>
</feature>
<evidence type="ECO:0000256" key="5">
    <source>
        <dbReference type="ARBA" id="ARBA00022692"/>
    </source>
</evidence>
<dbReference type="InterPro" id="IPR018097">
    <property type="entry name" value="EGF_Ca-bd_CS"/>
</dbReference>
<dbReference type="EMBL" id="LSRQ01000324">
    <property type="protein sequence ID" value="OAY83652.1"/>
    <property type="molecule type" value="Genomic_DNA"/>
</dbReference>
<dbReference type="GO" id="GO:0030247">
    <property type="term" value="F:polysaccharide binding"/>
    <property type="evidence" value="ECO:0007669"/>
    <property type="project" value="InterPro"/>
</dbReference>
<evidence type="ECO:0000256" key="11">
    <source>
        <dbReference type="ARBA" id="ARBA00022989"/>
    </source>
</evidence>
<dbReference type="Pfam" id="PF00069">
    <property type="entry name" value="Pkinase"/>
    <property type="match status" value="1"/>
</dbReference>
<keyword evidence="14" id="KW-0325">Glycoprotein</keyword>
<dbReference type="FunFam" id="2.10.25.10:FF:000628">
    <property type="entry name" value="Wall-associated receptor kinase 2"/>
    <property type="match status" value="1"/>
</dbReference>
<evidence type="ECO:0000256" key="9">
    <source>
        <dbReference type="ARBA" id="ARBA00022777"/>
    </source>
</evidence>
<dbReference type="FunFam" id="1.10.510.10:FF:000084">
    <property type="entry name" value="Wall-associated receptor kinase 2"/>
    <property type="match status" value="1"/>
</dbReference>
<keyword evidence="5 16" id="KW-0812">Transmembrane</keyword>
<reference evidence="19 20" key="1">
    <citation type="journal article" date="2016" name="DNA Res.">
        <title>The draft genome of MD-2 pineapple using hybrid error correction of long reads.</title>
        <authorList>
            <person name="Redwan R.M."/>
            <person name="Saidin A."/>
            <person name="Kumar S.V."/>
        </authorList>
    </citation>
    <scope>NUCLEOTIDE SEQUENCE [LARGE SCALE GENOMIC DNA]</scope>
    <source>
        <strain evidence="20">cv. MD2</strain>
        <tissue evidence="19">Leaf</tissue>
    </source>
</reference>
<dbReference type="PANTHER" id="PTHR27005">
    <property type="entry name" value="WALL-ASSOCIATED RECEPTOR KINASE-LIKE 21"/>
    <property type="match status" value="1"/>
</dbReference>
<evidence type="ECO:0000256" key="7">
    <source>
        <dbReference type="ARBA" id="ARBA00022737"/>
    </source>
</evidence>
<keyword evidence="6 17" id="KW-0732">Signal</keyword>
<feature type="transmembrane region" description="Helical" evidence="16">
    <location>
        <begin position="349"/>
        <end position="371"/>
    </location>
</feature>
<dbReference type="GO" id="GO:0005509">
    <property type="term" value="F:calcium ion binding"/>
    <property type="evidence" value="ECO:0007669"/>
    <property type="project" value="InterPro"/>
</dbReference>
<dbReference type="PROSITE" id="PS01187">
    <property type="entry name" value="EGF_CA"/>
    <property type="match status" value="1"/>
</dbReference>
<feature type="chain" id="PRO_5008508544" evidence="17">
    <location>
        <begin position="30"/>
        <end position="739"/>
    </location>
</feature>
<dbReference type="Gene3D" id="2.10.25.10">
    <property type="entry name" value="Laminin"/>
    <property type="match status" value="1"/>
</dbReference>
<keyword evidence="10 15" id="KW-0067">ATP-binding</keyword>
<evidence type="ECO:0000256" key="8">
    <source>
        <dbReference type="ARBA" id="ARBA00022741"/>
    </source>
</evidence>
<evidence type="ECO:0000256" key="13">
    <source>
        <dbReference type="ARBA" id="ARBA00023157"/>
    </source>
</evidence>
<dbReference type="PANTHER" id="PTHR27005:SF479">
    <property type="entry name" value="OS06G0706600 PROTEIN"/>
    <property type="match status" value="1"/>
</dbReference>
<evidence type="ECO:0000313" key="20">
    <source>
        <dbReference type="Proteomes" id="UP000092600"/>
    </source>
</evidence>
<dbReference type="FunFam" id="3.30.200.20:FF:000043">
    <property type="entry name" value="Wall-associated receptor kinase 2"/>
    <property type="match status" value="1"/>
</dbReference>
<evidence type="ECO:0000256" key="4">
    <source>
        <dbReference type="ARBA" id="ARBA00022679"/>
    </source>
</evidence>
<keyword evidence="11 16" id="KW-1133">Transmembrane helix</keyword>
<organism evidence="19 20">
    <name type="scientific">Ananas comosus</name>
    <name type="common">Pineapple</name>
    <name type="synonym">Ananas ananas</name>
    <dbReference type="NCBI Taxonomy" id="4615"/>
    <lineage>
        <taxon>Eukaryota</taxon>
        <taxon>Viridiplantae</taxon>
        <taxon>Streptophyta</taxon>
        <taxon>Embryophyta</taxon>
        <taxon>Tracheophyta</taxon>
        <taxon>Spermatophyta</taxon>
        <taxon>Magnoliopsida</taxon>
        <taxon>Liliopsida</taxon>
        <taxon>Poales</taxon>
        <taxon>Bromeliaceae</taxon>
        <taxon>Bromelioideae</taxon>
        <taxon>Ananas</taxon>
    </lineage>
</organism>
<keyword evidence="4" id="KW-0808">Transferase</keyword>
<dbReference type="STRING" id="4615.A0A199W2E5"/>
<evidence type="ECO:0000256" key="15">
    <source>
        <dbReference type="PROSITE-ProRule" id="PRU10141"/>
    </source>
</evidence>
<dbReference type="SMART" id="SM00220">
    <property type="entry name" value="S_TKc"/>
    <property type="match status" value="1"/>
</dbReference>
<evidence type="ECO:0000313" key="19">
    <source>
        <dbReference type="EMBL" id="OAY83652.1"/>
    </source>
</evidence>
<dbReference type="InterPro" id="IPR017441">
    <property type="entry name" value="Protein_kinase_ATP_BS"/>
</dbReference>
<keyword evidence="9 19" id="KW-0418">Kinase</keyword>
<dbReference type="InterPro" id="IPR000742">
    <property type="entry name" value="EGF"/>
</dbReference>
<dbReference type="AlphaFoldDB" id="A0A199W2E5"/>
<keyword evidence="3" id="KW-0245">EGF-like domain</keyword>
<keyword evidence="13" id="KW-1015">Disulfide bond</keyword>
<dbReference type="SMART" id="SM00181">
    <property type="entry name" value="EGF"/>
    <property type="match status" value="2"/>
</dbReference>
<evidence type="ECO:0000256" key="1">
    <source>
        <dbReference type="ARBA" id="ARBA00004479"/>
    </source>
</evidence>
<evidence type="ECO:0000256" key="16">
    <source>
        <dbReference type="SAM" id="Phobius"/>
    </source>
</evidence>
<keyword evidence="7" id="KW-0677">Repeat</keyword>
<feature type="binding site" evidence="15">
    <location>
        <position position="447"/>
    </location>
    <ligand>
        <name>ATP</name>
        <dbReference type="ChEBI" id="CHEBI:30616"/>
    </ligand>
</feature>
<accession>A0A199W2E5</accession>
<dbReference type="InterPro" id="IPR011009">
    <property type="entry name" value="Kinase-like_dom_sf"/>
</dbReference>
<evidence type="ECO:0000256" key="2">
    <source>
        <dbReference type="ARBA" id="ARBA00022527"/>
    </source>
</evidence>
<evidence type="ECO:0000256" key="17">
    <source>
        <dbReference type="SAM" id="SignalP"/>
    </source>
</evidence>
<keyword evidence="19" id="KW-0675">Receptor</keyword>
<name>A0A199W2E5_ANACO</name>
<evidence type="ECO:0000256" key="3">
    <source>
        <dbReference type="ARBA" id="ARBA00022536"/>
    </source>
</evidence>
<evidence type="ECO:0000256" key="10">
    <source>
        <dbReference type="ARBA" id="ARBA00022840"/>
    </source>
</evidence>
<dbReference type="SMART" id="SM00179">
    <property type="entry name" value="EGF_CA"/>
    <property type="match status" value="1"/>
</dbReference>
<dbReference type="GO" id="GO:0007166">
    <property type="term" value="P:cell surface receptor signaling pathway"/>
    <property type="evidence" value="ECO:0007669"/>
    <property type="project" value="InterPro"/>
</dbReference>
<dbReference type="InterPro" id="IPR008271">
    <property type="entry name" value="Ser/Thr_kinase_AS"/>
</dbReference>
<dbReference type="Pfam" id="PF13947">
    <property type="entry name" value="GUB_WAK_bind"/>
    <property type="match status" value="1"/>
</dbReference>
<evidence type="ECO:0000259" key="18">
    <source>
        <dbReference type="PROSITE" id="PS50011"/>
    </source>
</evidence>
<comment type="caution">
    <text evidence="19">The sequence shown here is derived from an EMBL/GenBank/DDBJ whole genome shotgun (WGS) entry which is preliminary data.</text>
</comment>
<dbReference type="PROSITE" id="PS50011">
    <property type="entry name" value="PROTEIN_KINASE_DOM"/>
    <property type="match status" value="1"/>
</dbReference>
<dbReference type="GO" id="GO:0005886">
    <property type="term" value="C:plasma membrane"/>
    <property type="evidence" value="ECO:0007669"/>
    <property type="project" value="TreeGrafter"/>
</dbReference>
<dbReference type="SUPFAM" id="SSF57184">
    <property type="entry name" value="Growth factor receptor domain"/>
    <property type="match status" value="1"/>
</dbReference>
<sequence>MEPKGASSIPGIATAILWLLSTFLTVAVAAPADALRCPRTCGDVEIPYPFGIGPNCSLKGFELSCNKTKHGASKPFLFNVKILNISLSSGQARVNNHISWQCYNITSSRRDEWRMNFEGTPYRFSDNLNMFTTIGCDALAYIKVANSMNGYVSGCVSMCENKASLTNGSCSGIGCCQTAIPKGIDYYEVLFDKNFNSSNVWSFSPCSYAVLVETAQFNFTTSYITTDELLQIQEVPLVIDWAIGNETCEVAKRNKTSYACVSDNSVCVDSLNGPGYLCNCSKGYQGNPYLPQGCQDIDECANKENPLCSGVCTNTPGGFSCSCPHNKHGNPYSDGTCYVDQTISLAMKLIIGTGISLTVLLVMSLCAYIIYERKKLSNVKEKFFQQHGGRLLLEEMGKQQGLAFTIFTKEELEQATNKFDKNNILGRGGHGTVYKGTLKDDRVVAIKCPRIIDEAQKKEFGKEMLILSQINHKNIVKILGCCLEVEVPMLVYEFIPNGTLFQLINRKNHRALISLETRVQIALDSAEALAYLHSSASPPIIHGDVKSSNILLDDHLNVKISDFGASTLAPMGEAQFVTLVQGTCGYLDPEYIQTCQLTNKSDVYSFGVVLLELLTGKKALYFEGPEEDKSLSSSFLCATKEHRVWQLIDDRIKNEEDKELIEEVAELARACLNVRGEERPTMKEVAEELKRLRKLKQHSWEQNPEEMKSLLGESRKYHAEEKISTYFSLEKKGVLSIGR</sequence>
<keyword evidence="12 16" id="KW-0472">Membrane</keyword>
<protein>
    <submittedName>
        <fullName evidence="19">Wall-associated receptor kinase 2</fullName>
    </submittedName>
</protein>
<dbReference type="CDD" id="cd00054">
    <property type="entry name" value="EGF_CA"/>
    <property type="match status" value="1"/>
</dbReference>
<dbReference type="Gene3D" id="3.30.200.20">
    <property type="entry name" value="Phosphorylase Kinase, domain 1"/>
    <property type="match status" value="1"/>
</dbReference>
<dbReference type="Gene3D" id="1.10.510.10">
    <property type="entry name" value="Transferase(Phosphotransferase) domain 1"/>
    <property type="match status" value="1"/>
</dbReference>
<dbReference type="InterPro" id="IPR000719">
    <property type="entry name" value="Prot_kinase_dom"/>
</dbReference>
<dbReference type="GO" id="GO:0005524">
    <property type="term" value="F:ATP binding"/>
    <property type="evidence" value="ECO:0007669"/>
    <property type="project" value="UniProtKB-UniRule"/>
</dbReference>
<dbReference type="InterPro" id="IPR001881">
    <property type="entry name" value="EGF-like_Ca-bd_dom"/>
</dbReference>
<dbReference type="SUPFAM" id="SSF56112">
    <property type="entry name" value="Protein kinase-like (PK-like)"/>
    <property type="match status" value="1"/>
</dbReference>
<dbReference type="InterPro" id="IPR000152">
    <property type="entry name" value="EGF-type_Asp/Asn_hydroxyl_site"/>
</dbReference>
<keyword evidence="2" id="KW-0723">Serine/threonine-protein kinase</keyword>
<evidence type="ECO:0000256" key="6">
    <source>
        <dbReference type="ARBA" id="ARBA00022729"/>
    </source>
</evidence>
<dbReference type="InterPro" id="IPR045274">
    <property type="entry name" value="WAK-like"/>
</dbReference>
<gene>
    <name evidence="19" type="ORF">ACMD2_19563</name>
</gene>
<dbReference type="GO" id="GO:0004674">
    <property type="term" value="F:protein serine/threonine kinase activity"/>
    <property type="evidence" value="ECO:0007669"/>
    <property type="project" value="UniProtKB-KW"/>
</dbReference>
<evidence type="ECO:0000256" key="12">
    <source>
        <dbReference type="ARBA" id="ARBA00023136"/>
    </source>
</evidence>
<dbReference type="Proteomes" id="UP000092600">
    <property type="component" value="Unassembled WGS sequence"/>
</dbReference>
<dbReference type="InterPro" id="IPR009030">
    <property type="entry name" value="Growth_fac_rcpt_cys_sf"/>
</dbReference>
<comment type="subcellular location">
    <subcellularLocation>
        <location evidence="1">Membrane</location>
        <topology evidence="1">Single-pass type I membrane protein</topology>
    </subcellularLocation>
</comment>
<evidence type="ECO:0000256" key="14">
    <source>
        <dbReference type="ARBA" id="ARBA00023180"/>
    </source>
</evidence>
<proteinExistence type="predicted"/>
<dbReference type="PROSITE" id="PS00108">
    <property type="entry name" value="PROTEIN_KINASE_ST"/>
    <property type="match status" value="1"/>
</dbReference>
<keyword evidence="8 15" id="KW-0547">Nucleotide-binding</keyword>
<dbReference type="InterPro" id="IPR025287">
    <property type="entry name" value="WAK_GUB"/>
</dbReference>
<dbReference type="PROSITE" id="PS00107">
    <property type="entry name" value="PROTEIN_KINASE_ATP"/>
    <property type="match status" value="1"/>
</dbReference>
<dbReference type="PROSITE" id="PS00010">
    <property type="entry name" value="ASX_HYDROXYL"/>
    <property type="match status" value="1"/>
</dbReference>